<dbReference type="OrthoDB" id="823268at2"/>
<evidence type="ECO:0000313" key="2">
    <source>
        <dbReference type="EMBL" id="KTD23531.1"/>
    </source>
</evidence>
<dbReference type="EMBL" id="LNYI01000013">
    <property type="protein sequence ID" value="KTD23531.1"/>
    <property type="molecule type" value="Genomic_DNA"/>
</dbReference>
<accession>A0A0W0VTP0</accession>
<dbReference type="PANTHER" id="PTHR40202">
    <property type="match status" value="1"/>
</dbReference>
<dbReference type="CDD" id="cd00077">
    <property type="entry name" value="HDc"/>
    <property type="match status" value="1"/>
</dbReference>
<dbReference type="Gene3D" id="1.10.3210.10">
    <property type="entry name" value="Hypothetical protein af1432"/>
    <property type="match status" value="1"/>
</dbReference>
<protein>
    <submittedName>
        <fullName evidence="2">HD domain protein</fullName>
    </submittedName>
</protein>
<dbReference type="STRING" id="45067.Llan_0789"/>
<dbReference type="Proteomes" id="UP000054869">
    <property type="component" value="Unassembled WGS sequence"/>
</dbReference>
<dbReference type="InterPro" id="IPR052567">
    <property type="entry name" value="OP_Dioxygenase"/>
</dbReference>
<evidence type="ECO:0000259" key="1">
    <source>
        <dbReference type="Pfam" id="PF01966"/>
    </source>
</evidence>
<dbReference type="PATRIC" id="fig|45067.4.peg.819"/>
<dbReference type="eggNOG" id="COG4341">
    <property type="taxonomic scope" value="Bacteria"/>
</dbReference>
<gene>
    <name evidence="2" type="ORF">Llan_0789</name>
</gene>
<feature type="domain" description="HD" evidence="1">
    <location>
        <begin position="32"/>
        <end position="108"/>
    </location>
</feature>
<dbReference type="InterPro" id="IPR006675">
    <property type="entry name" value="HDIG_dom"/>
</dbReference>
<organism evidence="2 3">
    <name type="scientific">Legionella lansingensis</name>
    <dbReference type="NCBI Taxonomy" id="45067"/>
    <lineage>
        <taxon>Bacteria</taxon>
        <taxon>Pseudomonadati</taxon>
        <taxon>Pseudomonadota</taxon>
        <taxon>Gammaproteobacteria</taxon>
        <taxon>Legionellales</taxon>
        <taxon>Legionellaceae</taxon>
        <taxon>Legionella</taxon>
    </lineage>
</organism>
<dbReference type="NCBIfam" id="TIGR00277">
    <property type="entry name" value="HDIG"/>
    <property type="match status" value="1"/>
</dbReference>
<name>A0A0W0VTP0_9GAMM</name>
<dbReference type="SUPFAM" id="SSF109604">
    <property type="entry name" value="HD-domain/PDEase-like"/>
    <property type="match status" value="1"/>
</dbReference>
<dbReference type="AlphaFoldDB" id="A0A0W0VTP0"/>
<sequence>MMDIEQKIHTAFQWLTLAKDMDYIGEQVSQCEHALQCAYFAEQSGHDCDVILACLFHDIGHFASKTPQYKMADLGIVNHEWIGAKLAYDLGFSAKVALLIGYHVDAKRYLAGKKKNYFARLSEASKGTLTFQGGVMSGEETSHLETHTYFRDILRVRINDEKAKEVGLNVPDLNHYHPYLHDHLKKNIRTNHDITLPDYIDNLWVAQLRTYLEKEAKKGF</sequence>
<dbReference type="Pfam" id="PF01966">
    <property type="entry name" value="HD"/>
    <property type="match status" value="1"/>
</dbReference>
<keyword evidence="3" id="KW-1185">Reference proteome</keyword>
<dbReference type="InterPro" id="IPR003607">
    <property type="entry name" value="HD/PDEase_dom"/>
</dbReference>
<dbReference type="PANTHER" id="PTHR40202:SF1">
    <property type="entry name" value="HD DOMAIN-CONTAINING PROTEIN"/>
    <property type="match status" value="1"/>
</dbReference>
<dbReference type="InterPro" id="IPR006674">
    <property type="entry name" value="HD_domain"/>
</dbReference>
<dbReference type="RefSeq" id="WP_028373972.1">
    <property type="nucleotide sequence ID" value="NZ_CAAAJD010000036.1"/>
</dbReference>
<evidence type="ECO:0000313" key="3">
    <source>
        <dbReference type="Proteomes" id="UP000054869"/>
    </source>
</evidence>
<comment type="caution">
    <text evidence="2">The sequence shown here is derived from an EMBL/GenBank/DDBJ whole genome shotgun (WGS) entry which is preliminary data.</text>
</comment>
<proteinExistence type="predicted"/>
<reference evidence="2 3" key="1">
    <citation type="submission" date="2015-11" db="EMBL/GenBank/DDBJ databases">
        <title>Genomic analysis of 38 Legionella species identifies large and diverse effector repertoires.</title>
        <authorList>
            <person name="Burstein D."/>
            <person name="Amaro F."/>
            <person name="Zusman T."/>
            <person name="Lifshitz Z."/>
            <person name="Cohen O."/>
            <person name="Gilbert J.A."/>
            <person name="Pupko T."/>
            <person name="Shuman H.A."/>
            <person name="Segal G."/>
        </authorList>
    </citation>
    <scope>NUCLEOTIDE SEQUENCE [LARGE SCALE GENOMIC DNA]</scope>
    <source>
        <strain evidence="2 3">ATCC 49751</strain>
    </source>
</reference>